<organism evidence="1 2">
    <name type="scientific">Roseateles toxinivorans</name>
    <dbReference type="NCBI Taxonomy" id="270368"/>
    <lineage>
        <taxon>Bacteria</taxon>
        <taxon>Pseudomonadati</taxon>
        <taxon>Pseudomonadota</taxon>
        <taxon>Betaproteobacteria</taxon>
        <taxon>Burkholderiales</taxon>
        <taxon>Sphaerotilaceae</taxon>
        <taxon>Roseateles</taxon>
    </lineage>
</organism>
<accession>A0A4R6QP87</accession>
<name>A0A4R6QP87_9BURK</name>
<proteinExistence type="predicted"/>
<protein>
    <submittedName>
        <fullName evidence="1">Uncharacterized protein</fullName>
    </submittedName>
</protein>
<reference evidence="1 2" key="1">
    <citation type="submission" date="2019-03" db="EMBL/GenBank/DDBJ databases">
        <title>Genomic Encyclopedia of Type Strains, Phase IV (KMG-IV): sequencing the most valuable type-strain genomes for metagenomic binning, comparative biology and taxonomic classification.</title>
        <authorList>
            <person name="Goeker M."/>
        </authorList>
    </citation>
    <scope>NUCLEOTIDE SEQUENCE [LARGE SCALE GENOMIC DNA]</scope>
    <source>
        <strain evidence="1 2">DSM 16998</strain>
    </source>
</reference>
<dbReference type="AlphaFoldDB" id="A0A4R6QP87"/>
<evidence type="ECO:0000313" key="2">
    <source>
        <dbReference type="Proteomes" id="UP000295361"/>
    </source>
</evidence>
<dbReference type="EMBL" id="SNXS01000002">
    <property type="protein sequence ID" value="TDP72302.1"/>
    <property type="molecule type" value="Genomic_DNA"/>
</dbReference>
<keyword evidence="2" id="KW-1185">Reference proteome</keyword>
<comment type="caution">
    <text evidence="1">The sequence shown here is derived from an EMBL/GenBank/DDBJ whole genome shotgun (WGS) entry which is preliminary data.</text>
</comment>
<sequence length="106" mass="11618">MSGGILAIEELGSSIGCDQFNAVAKRIIRESPSDGRKRRVFGNLEPFILKTSKKFLELLDEKSGMRFHGRAKATLDPKMNLNAAALKPGTTAAGKFLWLRQLGEAQ</sequence>
<evidence type="ECO:0000313" key="1">
    <source>
        <dbReference type="EMBL" id="TDP72302.1"/>
    </source>
</evidence>
<gene>
    <name evidence="1" type="ORF">DES47_10247</name>
</gene>
<dbReference type="InParanoid" id="A0A4R6QP87"/>
<dbReference type="Proteomes" id="UP000295361">
    <property type="component" value="Unassembled WGS sequence"/>
</dbReference>